<evidence type="ECO:0000259" key="2">
    <source>
        <dbReference type="Pfam" id="PF09922"/>
    </source>
</evidence>
<dbReference type="AlphaFoldDB" id="A0A3A4B025"/>
<dbReference type="RefSeq" id="WP_119925490.1">
    <property type="nucleotide sequence ID" value="NZ_QZEY01000002.1"/>
</dbReference>
<feature type="domain" description="Cell wall-active antibiotics response LiaF-like C-terminal" evidence="2">
    <location>
        <begin position="88"/>
        <end position="156"/>
    </location>
</feature>
<keyword evidence="4" id="KW-1185">Reference proteome</keyword>
<evidence type="ECO:0000313" key="4">
    <source>
        <dbReference type="Proteomes" id="UP000265768"/>
    </source>
</evidence>
<dbReference type="PANTHER" id="PTHR40763">
    <property type="entry name" value="MEMBRANE PROTEIN-RELATED"/>
    <property type="match status" value="1"/>
</dbReference>
<dbReference type="OrthoDB" id="4772576at2"/>
<dbReference type="Proteomes" id="UP000265768">
    <property type="component" value="Unassembled WGS sequence"/>
</dbReference>
<dbReference type="EMBL" id="QZEY01000002">
    <property type="protein sequence ID" value="RJL34189.1"/>
    <property type="molecule type" value="Genomic_DNA"/>
</dbReference>
<protein>
    <submittedName>
        <fullName evidence="3">DUF1707 and DUF2154 domain-containing protein</fullName>
    </submittedName>
</protein>
<accession>A0A3A4B025</accession>
<sequence>MSQHDELRVSDAEREETVERLRVASVEGRLSFAELSDRTEAAYGAVTRADLVRVTADLPDAPGAAAEPVRAPGRARRWFVAILGDTRRRGHWKVDKELAALAVLGDVVLDLRQAQVLTDSVDIVATAVLGDVKVIVPDGVDVDVSGVAVLGDKKIRVEEAPAGRRAPVVRVRATALLGDVKVYGHAYAERKGSGHSWHH</sequence>
<organism evidence="3 4">
    <name type="scientific">Bailinhaonella thermotolerans</name>
    <dbReference type="NCBI Taxonomy" id="1070861"/>
    <lineage>
        <taxon>Bacteria</taxon>
        <taxon>Bacillati</taxon>
        <taxon>Actinomycetota</taxon>
        <taxon>Actinomycetes</taxon>
        <taxon>Streptosporangiales</taxon>
        <taxon>Streptosporangiaceae</taxon>
        <taxon>Bailinhaonella</taxon>
    </lineage>
</organism>
<proteinExistence type="predicted"/>
<dbReference type="Pfam" id="PF08044">
    <property type="entry name" value="DUF1707"/>
    <property type="match status" value="1"/>
</dbReference>
<dbReference type="PANTHER" id="PTHR40763:SF4">
    <property type="entry name" value="DUF1707 DOMAIN-CONTAINING PROTEIN"/>
    <property type="match status" value="1"/>
</dbReference>
<evidence type="ECO:0000313" key="3">
    <source>
        <dbReference type="EMBL" id="RJL34189.1"/>
    </source>
</evidence>
<name>A0A3A4B025_9ACTN</name>
<comment type="caution">
    <text evidence="3">The sequence shown here is derived from an EMBL/GenBank/DDBJ whole genome shotgun (WGS) entry which is preliminary data.</text>
</comment>
<gene>
    <name evidence="3" type="ORF">D5H75_06875</name>
</gene>
<dbReference type="Pfam" id="PF09922">
    <property type="entry name" value="LiaF-like_C"/>
    <property type="match status" value="1"/>
</dbReference>
<evidence type="ECO:0000259" key="1">
    <source>
        <dbReference type="Pfam" id="PF08044"/>
    </source>
</evidence>
<reference evidence="3 4" key="1">
    <citation type="submission" date="2018-09" db="EMBL/GenBank/DDBJ databases">
        <title>YIM 75507 draft genome.</title>
        <authorList>
            <person name="Tang S."/>
            <person name="Feng Y."/>
        </authorList>
    </citation>
    <scope>NUCLEOTIDE SEQUENCE [LARGE SCALE GENOMIC DNA]</scope>
    <source>
        <strain evidence="3 4">YIM 75507</strain>
    </source>
</reference>
<dbReference type="InterPro" id="IPR024425">
    <property type="entry name" value="LiaF-like_C"/>
</dbReference>
<dbReference type="InterPro" id="IPR012551">
    <property type="entry name" value="DUF1707_SHOCT-like"/>
</dbReference>
<feature type="domain" description="DUF1707" evidence="1">
    <location>
        <begin position="7"/>
        <end position="59"/>
    </location>
</feature>